<gene>
    <name evidence="15" type="ORF">HNR24_002435</name>
</gene>
<name>A0A839FWB9_9MICC</name>
<feature type="region of interest" description="Disordered" evidence="12">
    <location>
        <begin position="833"/>
        <end position="867"/>
    </location>
</feature>
<comment type="catalytic activity">
    <reaction evidence="8">
        <text>Couples ATP hydrolysis with the unwinding of duplex DNA by translocating in the 3'-5' direction.</text>
        <dbReference type="EC" id="5.6.2.4"/>
    </reaction>
</comment>
<evidence type="ECO:0000259" key="14">
    <source>
        <dbReference type="PROSITE" id="PS51217"/>
    </source>
</evidence>
<evidence type="ECO:0000313" key="16">
    <source>
        <dbReference type="Proteomes" id="UP000546252"/>
    </source>
</evidence>
<dbReference type="InterPro" id="IPR014016">
    <property type="entry name" value="UvrD-like_ATP-bd"/>
</dbReference>
<dbReference type="PANTHER" id="PTHR11070">
    <property type="entry name" value="UVRD / RECB / PCRA DNA HELICASE FAMILY MEMBER"/>
    <property type="match status" value="1"/>
</dbReference>
<evidence type="ECO:0000313" key="15">
    <source>
        <dbReference type="EMBL" id="MBA8922502.1"/>
    </source>
</evidence>
<comment type="caution">
    <text evidence="15">The sequence shown here is derived from an EMBL/GenBank/DDBJ whole genome shotgun (WGS) entry which is preliminary data.</text>
</comment>
<evidence type="ECO:0000256" key="7">
    <source>
        <dbReference type="ARBA" id="ARBA00023235"/>
    </source>
</evidence>
<dbReference type="Pfam" id="PF21196">
    <property type="entry name" value="PcrA_UvrD_tudor"/>
    <property type="match status" value="1"/>
</dbReference>
<evidence type="ECO:0000256" key="11">
    <source>
        <dbReference type="PROSITE-ProRule" id="PRU00560"/>
    </source>
</evidence>
<evidence type="ECO:0000256" key="9">
    <source>
        <dbReference type="ARBA" id="ARBA00034808"/>
    </source>
</evidence>
<dbReference type="InterPro" id="IPR027417">
    <property type="entry name" value="P-loop_NTPase"/>
</dbReference>
<comment type="catalytic activity">
    <reaction evidence="10">
        <text>ATP + H2O = ADP + phosphate + H(+)</text>
        <dbReference type="Rhea" id="RHEA:13065"/>
        <dbReference type="ChEBI" id="CHEBI:15377"/>
        <dbReference type="ChEBI" id="CHEBI:15378"/>
        <dbReference type="ChEBI" id="CHEBI:30616"/>
        <dbReference type="ChEBI" id="CHEBI:43474"/>
        <dbReference type="ChEBI" id="CHEBI:456216"/>
        <dbReference type="EC" id="5.6.2.4"/>
    </reaction>
</comment>
<dbReference type="InterPro" id="IPR000212">
    <property type="entry name" value="DNA_helicase_UvrD/REP"/>
</dbReference>
<dbReference type="AlphaFoldDB" id="A0A839FWB9"/>
<keyword evidence="4 11" id="KW-0347">Helicase</keyword>
<evidence type="ECO:0000256" key="4">
    <source>
        <dbReference type="ARBA" id="ARBA00022806"/>
    </source>
</evidence>
<feature type="region of interest" description="Disordered" evidence="12">
    <location>
        <begin position="1"/>
        <end position="56"/>
    </location>
</feature>
<keyword evidence="2 11" id="KW-0547">Nucleotide-binding</keyword>
<dbReference type="GO" id="GO:0003677">
    <property type="term" value="F:DNA binding"/>
    <property type="evidence" value="ECO:0007669"/>
    <property type="project" value="UniProtKB-KW"/>
</dbReference>
<sequence length="909" mass="97825">MDFLFTPPKAAPAEHSCKPTSPGAAESSEPQDDGGPAVLQQSQPSAAQPPADADAELNPEQQAAVLHSGSPLLIVAGAGSGKTRVLTRRVVHLLRSGAARPHEILAITFTNKAAREMKDRIAEMIGPSAERMWISTFHSSCVRILRAEAAHLGRRSTFTIYDSADSLRLITTIAKSHDLDPKRFAPRALKNKISALKNELVDADEFQSTAAHEPFSEAVATVYREYSERLRAANAYDFDDLLAETVYMFDAFPRILDSYRRRFRHVLVDEYQDTNHAQYRLVRQLTGPTETTGATEAAAEAMNQVPTPGAELTVVGDSDQSIYAFRGADIRNIVEFARDYPDATTIKLEQNYRSTQTILNAANAVISQNPNRTEKKLWTALGEGSPVVLHVAPSENDEAEWIARTIDSLGDSHGIKPSDVAVFYRTNAQSRSLEERLINRGIPYRVIGGTRFYDRKEIKDALAYLRVVNNPDDDVNLRRILNEPKRGIGERAEGAVATLATRDRTTFLEALRRADQAPGIATRSCKAIASFVRMIDDLIQLNQDGRPSVVLEAVLEQSGMLEALRQSKDLQDESRADNLGELVAVVKEYETEAAAADAARDTNGDTVSGGVVPGEDFLETETGSTAGSSADAGLTGAGPQEGPGALANFLEQVSLVADADAIPSAEDAESQRLAVEQGQVTLMTLHTAKGLEFPVVFLTGMEHGIFPHSRSMSDPEELAEERRLAYVGLTRARQRLYLSRAESRHLWGQHQFNPPSQFLGEIPEELIEVDAASSTSSRGPRFGSGGFGSSGFGGSIQGGAGSLSGGWGSGSNSYGSGAPRSGATIYGAAGSEKVSSSLPGATRGAAPSQVDPDRELPSLSPGDRVSHQRFGVGEVLAVEGSGAKTVAKVSFAGSEKRLLLRYAPLEKVS</sequence>
<evidence type="ECO:0000256" key="1">
    <source>
        <dbReference type="ARBA" id="ARBA00009922"/>
    </source>
</evidence>
<evidence type="ECO:0000256" key="8">
    <source>
        <dbReference type="ARBA" id="ARBA00034617"/>
    </source>
</evidence>
<accession>A0A839FWB9</accession>
<dbReference type="Proteomes" id="UP000546252">
    <property type="component" value="Unassembled WGS sequence"/>
</dbReference>
<dbReference type="SUPFAM" id="SSF52540">
    <property type="entry name" value="P-loop containing nucleoside triphosphate hydrolases"/>
    <property type="match status" value="1"/>
</dbReference>
<dbReference type="RefSeq" id="WP_182495908.1">
    <property type="nucleotide sequence ID" value="NZ_BAAAKT010000001.1"/>
</dbReference>
<keyword evidence="7" id="KW-0413">Isomerase</keyword>
<dbReference type="Pfam" id="PF13361">
    <property type="entry name" value="UvrD_C"/>
    <property type="match status" value="1"/>
</dbReference>
<dbReference type="PROSITE" id="PS51217">
    <property type="entry name" value="UVRD_HELICASE_CTER"/>
    <property type="match status" value="1"/>
</dbReference>
<dbReference type="Gene3D" id="1.10.486.10">
    <property type="entry name" value="PCRA, domain 4"/>
    <property type="match status" value="1"/>
</dbReference>
<dbReference type="GO" id="GO:0043138">
    <property type="term" value="F:3'-5' DNA helicase activity"/>
    <property type="evidence" value="ECO:0007669"/>
    <property type="project" value="UniProtKB-EC"/>
</dbReference>
<dbReference type="GO" id="GO:0016787">
    <property type="term" value="F:hydrolase activity"/>
    <property type="evidence" value="ECO:0007669"/>
    <property type="project" value="UniProtKB-UniRule"/>
</dbReference>
<dbReference type="EC" id="5.6.2.4" evidence="9"/>
<dbReference type="EMBL" id="JACJIH010000001">
    <property type="protein sequence ID" value="MBA8922502.1"/>
    <property type="molecule type" value="Genomic_DNA"/>
</dbReference>
<feature type="compositionally biased region" description="Low complexity" evidence="12">
    <location>
        <begin position="40"/>
        <end position="52"/>
    </location>
</feature>
<evidence type="ECO:0000259" key="13">
    <source>
        <dbReference type="PROSITE" id="PS51198"/>
    </source>
</evidence>
<keyword evidence="5 11" id="KW-0067">ATP-binding</keyword>
<feature type="region of interest" description="Disordered" evidence="12">
    <location>
        <begin position="596"/>
        <end position="643"/>
    </location>
</feature>
<dbReference type="GO" id="GO:0005524">
    <property type="term" value="F:ATP binding"/>
    <property type="evidence" value="ECO:0007669"/>
    <property type="project" value="UniProtKB-UniRule"/>
</dbReference>
<dbReference type="Pfam" id="PF00580">
    <property type="entry name" value="UvrD-helicase"/>
    <property type="match status" value="1"/>
</dbReference>
<feature type="domain" description="UvrD-like helicase C-terminal" evidence="14">
    <location>
        <begin position="356"/>
        <end position="690"/>
    </location>
</feature>
<dbReference type="CDD" id="cd17932">
    <property type="entry name" value="DEXQc_UvrD"/>
    <property type="match status" value="1"/>
</dbReference>
<feature type="region of interest" description="Disordered" evidence="12">
    <location>
        <begin position="770"/>
        <end position="790"/>
    </location>
</feature>
<dbReference type="Gene3D" id="3.40.50.300">
    <property type="entry name" value="P-loop containing nucleotide triphosphate hydrolases"/>
    <property type="match status" value="3"/>
</dbReference>
<comment type="similarity">
    <text evidence="1">Belongs to the helicase family. UvrD subfamily.</text>
</comment>
<evidence type="ECO:0000256" key="3">
    <source>
        <dbReference type="ARBA" id="ARBA00022801"/>
    </source>
</evidence>
<dbReference type="GO" id="GO:0000725">
    <property type="term" value="P:recombinational repair"/>
    <property type="evidence" value="ECO:0007669"/>
    <property type="project" value="TreeGrafter"/>
</dbReference>
<feature type="domain" description="UvrD-like helicase ATP-binding" evidence="13">
    <location>
        <begin position="55"/>
        <end position="355"/>
    </location>
</feature>
<dbReference type="PANTHER" id="PTHR11070:SF2">
    <property type="entry name" value="ATP-DEPENDENT DNA HELICASE SRS2"/>
    <property type="match status" value="1"/>
</dbReference>
<proteinExistence type="inferred from homology"/>
<dbReference type="PROSITE" id="PS51198">
    <property type="entry name" value="UVRD_HELICASE_ATP_BIND"/>
    <property type="match status" value="1"/>
</dbReference>
<organism evidence="15 16">
    <name type="scientific">Nesterenkonia jeotgali</name>
    <dbReference type="NCBI Taxonomy" id="317018"/>
    <lineage>
        <taxon>Bacteria</taxon>
        <taxon>Bacillati</taxon>
        <taxon>Actinomycetota</taxon>
        <taxon>Actinomycetes</taxon>
        <taxon>Micrococcales</taxon>
        <taxon>Micrococcaceae</taxon>
        <taxon>Nesterenkonia</taxon>
    </lineage>
</organism>
<dbReference type="GO" id="GO:0005829">
    <property type="term" value="C:cytosol"/>
    <property type="evidence" value="ECO:0007669"/>
    <property type="project" value="TreeGrafter"/>
</dbReference>
<evidence type="ECO:0000256" key="10">
    <source>
        <dbReference type="ARBA" id="ARBA00048988"/>
    </source>
</evidence>
<dbReference type="InterPro" id="IPR013986">
    <property type="entry name" value="DExx_box_DNA_helicase_dom_sf"/>
</dbReference>
<dbReference type="CDD" id="cd18807">
    <property type="entry name" value="SF1_C_UvrD"/>
    <property type="match status" value="2"/>
</dbReference>
<reference evidence="15 16" key="1">
    <citation type="submission" date="2020-08" db="EMBL/GenBank/DDBJ databases">
        <title>Sequencing the genomes of 1000 actinobacteria strains.</title>
        <authorList>
            <person name="Klenk H.-P."/>
        </authorList>
    </citation>
    <scope>NUCLEOTIDE SEQUENCE [LARGE SCALE GENOMIC DNA]</scope>
    <source>
        <strain evidence="15 16">DSM 19081</strain>
    </source>
</reference>
<dbReference type="GO" id="GO:0033202">
    <property type="term" value="C:DNA helicase complex"/>
    <property type="evidence" value="ECO:0007669"/>
    <property type="project" value="TreeGrafter"/>
</dbReference>
<keyword evidence="3 11" id="KW-0378">Hydrolase</keyword>
<evidence type="ECO:0000256" key="5">
    <source>
        <dbReference type="ARBA" id="ARBA00022840"/>
    </source>
</evidence>
<feature type="binding site" evidence="11">
    <location>
        <begin position="76"/>
        <end position="83"/>
    </location>
    <ligand>
        <name>ATP</name>
        <dbReference type="ChEBI" id="CHEBI:30616"/>
    </ligand>
</feature>
<dbReference type="FunFam" id="1.10.10.160:FF:000001">
    <property type="entry name" value="ATP-dependent DNA helicase"/>
    <property type="match status" value="1"/>
</dbReference>
<evidence type="ECO:0000256" key="6">
    <source>
        <dbReference type="ARBA" id="ARBA00023125"/>
    </source>
</evidence>
<dbReference type="InterPro" id="IPR014017">
    <property type="entry name" value="DNA_helicase_UvrD-like_C"/>
</dbReference>
<protein>
    <recommendedName>
        <fullName evidence="9">DNA 3'-5' helicase</fullName>
        <ecNumber evidence="9">5.6.2.4</ecNumber>
    </recommendedName>
</protein>
<evidence type="ECO:0000256" key="2">
    <source>
        <dbReference type="ARBA" id="ARBA00022741"/>
    </source>
</evidence>
<dbReference type="GO" id="GO:0009314">
    <property type="term" value="P:response to radiation"/>
    <property type="evidence" value="ECO:0007669"/>
    <property type="project" value="UniProtKB-ARBA"/>
</dbReference>
<evidence type="ECO:0000256" key="12">
    <source>
        <dbReference type="SAM" id="MobiDB-lite"/>
    </source>
</evidence>
<keyword evidence="6" id="KW-0238">DNA-binding</keyword>
<dbReference type="Gene3D" id="1.10.10.160">
    <property type="match status" value="1"/>
</dbReference>